<dbReference type="RefSeq" id="YP_009430173.1">
    <property type="nucleotide sequence ID" value="NC_021858.1"/>
</dbReference>
<dbReference type="GeneID" id="34567680"/>
<keyword evidence="2" id="KW-1133">Transmembrane helix</keyword>
<dbReference type="KEGG" id="vg:34567680"/>
<feature type="compositionally biased region" description="Polar residues" evidence="1">
    <location>
        <begin position="44"/>
        <end position="54"/>
    </location>
</feature>
<protein>
    <submittedName>
        <fullName evidence="3">Uncharacterized protein</fullName>
    </submittedName>
</protein>
<dbReference type="EMBL" id="KC977570">
    <property type="protein sequence ID" value="ATE82464.1"/>
    <property type="molecule type" value="Genomic_DNA"/>
</dbReference>
<keyword evidence="2" id="KW-0472">Membrane</keyword>
<sequence>MRAVARSDASLALARNRCLGFFAPFLFFFGGSIAPPMAKVTESTKSNANMATDASRQRRPARTPLVQDPLLYKASRVRKDTDHNSPDSDPSQPTNIDQPQPHINGMTPLRFPLSITALAAAALLLLAVAAPSADAQIYYDGPIRFYYAPGASYCYLNPAAANNPLTCVAKPDLADAGIFSLTAVNVPWKTYVESPTTPAILNGGALAKWCRPNNFTGGAAGNVYCSGPGSLTWMQMIWIQLIKVGGLGSNYIYSNDRVIIHSTLNNANCTVLNNILNCDSTTAAGTELTIVI</sequence>
<keyword evidence="2" id="KW-0812">Transmembrane</keyword>
<feature type="compositionally biased region" description="Polar residues" evidence="1">
    <location>
        <begin position="87"/>
        <end position="98"/>
    </location>
</feature>
<feature type="compositionally biased region" description="Basic and acidic residues" evidence="1">
    <location>
        <begin position="77"/>
        <end position="86"/>
    </location>
</feature>
<gene>
    <name evidence="3" type="ORF">pdul_cds_61</name>
</gene>
<evidence type="ECO:0000313" key="4">
    <source>
        <dbReference type="Proteomes" id="UP000201566"/>
    </source>
</evidence>
<feature type="region of interest" description="Disordered" evidence="1">
    <location>
        <begin position="44"/>
        <end position="103"/>
    </location>
</feature>
<feature type="transmembrane region" description="Helical" evidence="2">
    <location>
        <begin position="111"/>
        <end position="130"/>
    </location>
</feature>
<evidence type="ECO:0000313" key="3">
    <source>
        <dbReference type="EMBL" id="ATE82464.1"/>
    </source>
</evidence>
<name>A0A291AU05_9VIRU</name>
<dbReference type="Proteomes" id="UP000201566">
    <property type="component" value="Segment"/>
</dbReference>
<reference evidence="3 4" key="1">
    <citation type="journal article" date="2013" name="Science">
        <title>Pandoraviruses: amoeba viruses with genomes up to 2.5 Mb reaching that of parasitic eukaryotes.</title>
        <authorList>
            <person name="Philippe N."/>
            <person name="Legendre M."/>
            <person name="Doutre G."/>
            <person name="Coute Y."/>
            <person name="Poirot O."/>
            <person name="Lescot M."/>
            <person name="Arslan D."/>
            <person name="Seltzer V."/>
            <person name="Bertaux L."/>
            <person name="Bruley C."/>
            <person name="Garin J."/>
            <person name="Claverie J.M."/>
            <person name="Abergel C."/>
        </authorList>
    </citation>
    <scope>NUCLEOTIDE SEQUENCE [LARGE SCALE GENOMIC DNA]</scope>
    <source>
        <strain evidence="3">Melbourne</strain>
    </source>
</reference>
<evidence type="ECO:0000256" key="1">
    <source>
        <dbReference type="SAM" id="MobiDB-lite"/>
    </source>
</evidence>
<organism evidence="3 4">
    <name type="scientific">Pandoravirus dulcis</name>
    <dbReference type="NCBI Taxonomy" id="1349409"/>
    <lineage>
        <taxon>Viruses</taxon>
        <taxon>Pandoravirus</taxon>
    </lineage>
</organism>
<proteinExistence type="predicted"/>
<evidence type="ECO:0000256" key="2">
    <source>
        <dbReference type="SAM" id="Phobius"/>
    </source>
</evidence>
<accession>A0A291AU05</accession>